<dbReference type="EMBL" id="BPLR01010718">
    <property type="protein sequence ID" value="GIY41505.1"/>
    <property type="molecule type" value="Genomic_DNA"/>
</dbReference>
<reference evidence="1 2" key="1">
    <citation type="submission" date="2021-06" db="EMBL/GenBank/DDBJ databases">
        <title>Caerostris extrusa draft genome.</title>
        <authorList>
            <person name="Kono N."/>
            <person name="Arakawa K."/>
        </authorList>
    </citation>
    <scope>NUCLEOTIDE SEQUENCE [LARGE SCALE GENOMIC DNA]</scope>
</reference>
<comment type="caution">
    <text evidence="1">The sequence shown here is derived from an EMBL/GenBank/DDBJ whole genome shotgun (WGS) entry which is preliminary data.</text>
</comment>
<evidence type="ECO:0000313" key="1">
    <source>
        <dbReference type="EMBL" id="GIY41505.1"/>
    </source>
</evidence>
<dbReference type="Proteomes" id="UP001054945">
    <property type="component" value="Unassembled WGS sequence"/>
</dbReference>
<gene>
    <name evidence="1" type="ORF">CEXT_165381</name>
</gene>
<dbReference type="AlphaFoldDB" id="A0AAV4T5F1"/>
<name>A0AAV4T5F1_CAEEX</name>
<keyword evidence="2" id="KW-1185">Reference proteome</keyword>
<sequence>MTTNCVNVRTRVGHPLNQEVKDCECALLIFPLLRLVASTTVCLPEGPSMNMELLRIPGILTFVIRYSQSESVRLNQKISFTGMMGRGGSALFNHWFHLQAGSSFQPRLPSEECLERRMPSLRGGAREMMDGRVVA</sequence>
<organism evidence="1 2">
    <name type="scientific">Caerostris extrusa</name>
    <name type="common">Bark spider</name>
    <name type="synonym">Caerostris bankana</name>
    <dbReference type="NCBI Taxonomy" id="172846"/>
    <lineage>
        <taxon>Eukaryota</taxon>
        <taxon>Metazoa</taxon>
        <taxon>Ecdysozoa</taxon>
        <taxon>Arthropoda</taxon>
        <taxon>Chelicerata</taxon>
        <taxon>Arachnida</taxon>
        <taxon>Araneae</taxon>
        <taxon>Araneomorphae</taxon>
        <taxon>Entelegynae</taxon>
        <taxon>Araneoidea</taxon>
        <taxon>Araneidae</taxon>
        <taxon>Caerostris</taxon>
    </lineage>
</organism>
<accession>A0AAV4T5F1</accession>
<evidence type="ECO:0000313" key="2">
    <source>
        <dbReference type="Proteomes" id="UP001054945"/>
    </source>
</evidence>
<proteinExistence type="predicted"/>
<protein>
    <submittedName>
        <fullName evidence="1">Uncharacterized protein</fullName>
    </submittedName>
</protein>